<dbReference type="Gene3D" id="1.20.120.490">
    <property type="entry name" value="Hypothetical protein TM1646-like domain"/>
    <property type="match status" value="1"/>
</dbReference>
<comment type="caution">
    <text evidence="1">The sequence shown here is derived from an EMBL/GenBank/DDBJ whole genome shotgun (WGS) entry which is preliminary data.</text>
</comment>
<dbReference type="RefSeq" id="WP_155220691.1">
    <property type="nucleotide sequence ID" value="NZ_WNHB01000024.1"/>
</dbReference>
<dbReference type="Pfam" id="PF03885">
    <property type="entry name" value="DUF327"/>
    <property type="match status" value="1"/>
</dbReference>
<dbReference type="SUPFAM" id="SSF158397">
    <property type="entry name" value="TM1646-like"/>
    <property type="match status" value="1"/>
</dbReference>
<dbReference type="EMBL" id="WNHB01000024">
    <property type="protein sequence ID" value="MTT32964.1"/>
    <property type="molecule type" value="Genomic_DNA"/>
</dbReference>
<organism evidence="1 2">
    <name type="scientific">Terrilactibacillus tamarindi</name>
    <dbReference type="NCBI Taxonomy" id="2599694"/>
    <lineage>
        <taxon>Bacteria</taxon>
        <taxon>Bacillati</taxon>
        <taxon>Bacillota</taxon>
        <taxon>Bacilli</taxon>
        <taxon>Bacillales</taxon>
        <taxon>Bacillaceae</taxon>
        <taxon>Terrilactibacillus</taxon>
    </lineage>
</organism>
<name>A0A6N8CS20_9BACI</name>
<gene>
    <name evidence="1" type="ORF">GMB86_13205</name>
</gene>
<sequence>MSMKINQDRQVQETFIKKAINIAQPKTTFQSQMDGQREKMQMDALQELLTKVDEQAKRLVHSRTVKDVQIYKKAIQTFVQEAIQFGLGTKASYSWSQSNSSQLIVKKIDEKLVSLTDHVLKKETDSLNLLDQLGEIRGLLVNLYV</sequence>
<evidence type="ECO:0000313" key="2">
    <source>
        <dbReference type="Proteomes" id="UP000440978"/>
    </source>
</evidence>
<accession>A0A6N8CS20</accession>
<reference evidence="1 2" key="1">
    <citation type="submission" date="2019-11" db="EMBL/GenBank/DDBJ databases">
        <title>Terrilactibacillus tamarindus sp. nov. BCM23-1 isolated from bark of Tamarindus indica.</title>
        <authorList>
            <person name="Kingkaew E."/>
            <person name="Tanasupawat S."/>
        </authorList>
    </citation>
    <scope>NUCLEOTIDE SEQUENCE [LARGE SCALE GENOMIC DNA]</scope>
    <source>
        <strain evidence="1 2">BCM23-1</strain>
    </source>
</reference>
<keyword evidence="2" id="KW-1185">Reference proteome</keyword>
<protein>
    <submittedName>
        <fullName evidence="1">DUF327 family protein</fullName>
    </submittedName>
</protein>
<evidence type="ECO:0000313" key="1">
    <source>
        <dbReference type="EMBL" id="MTT32964.1"/>
    </source>
</evidence>
<proteinExistence type="predicted"/>
<dbReference type="Proteomes" id="UP000440978">
    <property type="component" value="Unassembled WGS sequence"/>
</dbReference>
<dbReference type="AlphaFoldDB" id="A0A6N8CS20"/>
<dbReference type="InterPro" id="IPR024042">
    <property type="entry name" value="TM1646-like_dom_sf"/>
</dbReference>
<dbReference type="InterPro" id="IPR005585">
    <property type="entry name" value="DUF327"/>
</dbReference>
<dbReference type="OrthoDB" id="1680946at2"/>